<feature type="domain" description="PucR C-terminal helix-turn-helix" evidence="3">
    <location>
        <begin position="501"/>
        <end position="557"/>
    </location>
</feature>
<name>A0A242CCQ3_9ENTE</name>
<dbReference type="Pfam" id="PF17853">
    <property type="entry name" value="GGDEF_2"/>
    <property type="match status" value="1"/>
</dbReference>
<feature type="domain" description="Purine catabolism PurC-like" evidence="2">
    <location>
        <begin position="12"/>
        <end position="129"/>
    </location>
</feature>
<organism evidence="6">
    <name type="scientific">Candidatus Enterococcus mansonii</name>
    <dbReference type="NCBI Taxonomy" id="1834181"/>
    <lineage>
        <taxon>Bacteria</taxon>
        <taxon>Bacillati</taxon>
        <taxon>Bacillota</taxon>
        <taxon>Bacilli</taxon>
        <taxon>Lactobacillales</taxon>
        <taxon>Enterococcaceae</taxon>
        <taxon>Enterococcus</taxon>
    </lineage>
</organism>
<dbReference type="PANTHER" id="PTHR33744">
    <property type="entry name" value="CARBOHYDRATE DIACID REGULATOR"/>
    <property type="match status" value="1"/>
</dbReference>
<dbReference type="Pfam" id="PF13556">
    <property type="entry name" value="HTH_30"/>
    <property type="match status" value="1"/>
</dbReference>
<reference evidence="5 7" key="2">
    <citation type="submission" date="2018-07" db="EMBL/GenBank/DDBJ databases">
        <title>The Genome Sequence of Enterococcus sp. DIV0659b.</title>
        <authorList>
            <consortium name="The Broad Institute Genomics Platform"/>
            <consortium name="The Broad Institute Genomic Center for Infectious Diseases"/>
            <person name="Earl A."/>
            <person name="Manson A."/>
            <person name="Schwartman J."/>
            <person name="Gilmore M."/>
            <person name="Abouelleil A."/>
            <person name="Cao P."/>
            <person name="Chapman S."/>
            <person name="Cusick C."/>
            <person name="Shea T."/>
            <person name="Young S."/>
            <person name="Neafsey D."/>
            <person name="Nusbaum C."/>
            <person name="Birren B."/>
        </authorList>
    </citation>
    <scope>NUCLEOTIDE SEQUENCE [LARGE SCALE GENOMIC DNA]</scope>
    <source>
        <strain evidence="5 7">4G2_DIV0659</strain>
    </source>
</reference>
<dbReference type="Gene3D" id="1.10.10.2840">
    <property type="entry name" value="PucR C-terminal helix-turn-helix domain"/>
    <property type="match status" value="1"/>
</dbReference>
<comment type="caution">
    <text evidence="6">The sequence shown here is derived from an EMBL/GenBank/DDBJ whole genome shotgun (WGS) entry which is preliminary data.</text>
</comment>
<dbReference type="STRING" id="1834181.A5880_002297"/>
<gene>
    <name evidence="5" type="ORF">A5880_001139</name>
    <name evidence="6" type="ORF">A5880_002297</name>
</gene>
<evidence type="ECO:0000313" key="6">
    <source>
        <dbReference type="EMBL" id="OTO08027.1"/>
    </source>
</evidence>
<evidence type="ECO:0000259" key="4">
    <source>
        <dbReference type="Pfam" id="PF17853"/>
    </source>
</evidence>
<dbReference type="PANTHER" id="PTHR33744:SF1">
    <property type="entry name" value="DNA-BINDING TRANSCRIPTIONAL ACTIVATOR ADER"/>
    <property type="match status" value="1"/>
</dbReference>
<evidence type="ECO:0000259" key="2">
    <source>
        <dbReference type="Pfam" id="PF07905"/>
    </source>
</evidence>
<comment type="similarity">
    <text evidence="1">Belongs to the CdaR family.</text>
</comment>
<dbReference type="Proteomes" id="UP000195139">
    <property type="component" value="Unassembled WGS sequence"/>
</dbReference>
<dbReference type="InterPro" id="IPR029016">
    <property type="entry name" value="GAF-like_dom_sf"/>
</dbReference>
<evidence type="ECO:0008006" key="8">
    <source>
        <dbReference type="Google" id="ProtNLM"/>
    </source>
</evidence>
<proteinExistence type="inferred from homology"/>
<dbReference type="RefSeq" id="WP_256924831.1">
    <property type="nucleotide sequence ID" value="NZ_NGLE02000001.1"/>
</dbReference>
<evidence type="ECO:0000313" key="5">
    <source>
        <dbReference type="EMBL" id="MEI5993592.1"/>
    </source>
</evidence>
<dbReference type="Pfam" id="PF07905">
    <property type="entry name" value="PucR"/>
    <property type="match status" value="1"/>
</dbReference>
<dbReference type="InterPro" id="IPR025736">
    <property type="entry name" value="PucR_C-HTH_dom"/>
</dbReference>
<accession>A0A242CCQ3</accession>
<sequence length="562" mass="64698">MVLLLLTVKHFLQLPSFKAFHLVAGQKGIKNEITGVNILDNPDASDWLSAGELLITSGYFFSENTEIQQRFIRRFKEINCSAICIKPHIYLKEIPESIRKLADELALPIIEIPYGIAFSKIMNIVMAEISGRRDQLNQASLDIHSQFFEISLHGGGMKKIAAGLAQMIHNPVVLVDTDWTVTAVSDREQPLIQETIKQTGDTFTFPIQTFTDLPTNFERIQKPFTRSLSVKESDYPCVIMPVYFDTIHYGFILVYQIERPLTDLDYVALENGSMAFALEQMRLFEIERTENRIRRDFFDQLLSGQIKDLDTLATYDTTIDPRLNYTVLIFSVQTLGNPADSLMQKKQMEDRLMKGLLSSLTTYTTNRFPHLHLFSRKNQLVLLLGTDPSLSSLKTHNELSDTAERIRMYLEQQGKAERDIFCTIGSTLPILSLSQSFEEAKKVIQLLEDDSKEEKIYFFNDFYFDSFLVDSISKEQGKKFYTHYLNTLLTYDQKNKTSFTPTLKAYLAHHLNIATTSRALFIHRNTLLYRIEKIKGLLPVDLEEEKNTFALQLALKLYELHR</sequence>
<feature type="domain" description="CdaR GGDEF-like" evidence="4">
    <location>
        <begin position="319"/>
        <end position="445"/>
    </location>
</feature>
<dbReference type="AlphaFoldDB" id="A0A242CCQ3"/>
<dbReference type="InterPro" id="IPR041522">
    <property type="entry name" value="CdaR_GGDEF"/>
</dbReference>
<evidence type="ECO:0000313" key="7">
    <source>
        <dbReference type="Proteomes" id="UP000195139"/>
    </source>
</evidence>
<dbReference type="InterPro" id="IPR042070">
    <property type="entry name" value="PucR_C-HTH_sf"/>
</dbReference>
<dbReference type="Gene3D" id="3.30.450.40">
    <property type="match status" value="1"/>
</dbReference>
<keyword evidence="7" id="KW-1185">Reference proteome</keyword>
<dbReference type="EMBL" id="NGLE01000003">
    <property type="protein sequence ID" value="OTO08027.1"/>
    <property type="molecule type" value="Genomic_DNA"/>
</dbReference>
<evidence type="ECO:0000259" key="3">
    <source>
        <dbReference type="Pfam" id="PF13556"/>
    </source>
</evidence>
<dbReference type="InterPro" id="IPR012914">
    <property type="entry name" value="PucR_dom"/>
</dbReference>
<dbReference type="EMBL" id="NGLE02000001">
    <property type="protein sequence ID" value="MEI5993592.1"/>
    <property type="molecule type" value="Genomic_DNA"/>
</dbReference>
<dbReference type="InterPro" id="IPR051448">
    <property type="entry name" value="CdaR-like_regulators"/>
</dbReference>
<evidence type="ECO:0000256" key="1">
    <source>
        <dbReference type="ARBA" id="ARBA00006754"/>
    </source>
</evidence>
<protein>
    <recommendedName>
        <fullName evidence="8">PucR family transcriptional regulator</fullName>
    </recommendedName>
</protein>
<reference evidence="6" key="1">
    <citation type="submission" date="2017-05" db="EMBL/GenBank/DDBJ databases">
        <title>The Genome Sequence of Enterococcus sp. 4G2_DIV0659.</title>
        <authorList>
            <consortium name="The Broad Institute Genomics Platform"/>
            <consortium name="The Broad Institute Genomic Center for Infectious Diseases"/>
            <person name="Earl A."/>
            <person name="Manson A."/>
            <person name="Schwartman J."/>
            <person name="Gilmore M."/>
            <person name="Abouelleil A."/>
            <person name="Cao P."/>
            <person name="Chapman S."/>
            <person name="Cusick C."/>
            <person name="Shea T."/>
            <person name="Young S."/>
            <person name="Neafsey D."/>
            <person name="Nusbaum C."/>
            <person name="Birren B."/>
        </authorList>
    </citation>
    <scope>NUCLEOTIDE SEQUENCE [LARGE SCALE GENOMIC DNA]</scope>
    <source>
        <strain evidence="6">4G2_DIV0659</strain>
    </source>
</reference>